<evidence type="ECO:0000313" key="5">
    <source>
        <dbReference type="EMBL" id="XDO97830.1"/>
    </source>
</evidence>
<evidence type="ECO:0000259" key="4">
    <source>
        <dbReference type="PROSITE" id="PS51186"/>
    </source>
</evidence>
<dbReference type="SUPFAM" id="SSF55729">
    <property type="entry name" value="Acyl-CoA N-acyltransferases (Nat)"/>
    <property type="match status" value="1"/>
</dbReference>
<dbReference type="InterPro" id="IPR051016">
    <property type="entry name" value="Diverse_Substrate_AcTransf"/>
</dbReference>
<dbReference type="PROSITE" id="PS51186">
    <property type="entry name" value="GNAT"/>
    <property type="match status" value="1"/>
</dbReference>
<dbReference type="InterPro" id="IPR000182">
    <property type="entry name" value="GNAT_dom"/>
</dbReference>
<gene>
    <name evidence="5" type="ORF">ABOZ73_05270</name>
</gene>
<accession>A0AB39KW15</accession>
<dbReference type="FunFam" id="3.40.630.30:FF:000064">
    <property type="entry name" value="GNAT family acetyltransferase"/>
    <property type="match status" value="1"/>
</dbReference>
<sequence length="159" mass="17623">MTVTLRRAGPDDLDLVFGFVRDLAEHQGDLDHMHATRADLATALFAPEPHVFCDIAERDGEALGGAVWFYTFSTWTGRRGIYLEDLFVRPQARGLGVGRILLGSLARRALDEGCARVEWAVSNHNLDGATFYARQGAAGQDSYRIWRLDGEAMRDLAKA</sequence>
<evidence type="ECO:0000256" key="2">
    <source>
        <dbReference type="ARBA" id="ARBA00022679"/>
    </source>
</evidence>
<dbReference type="AlphaFoldDB" id="A0AB39KW15"/>
<proteinExistence type="inferred from homology"/>
<comment type="similarity">
    <text evidence="1">Belongs to the acetyltransferase family.</text>
</comment>
<dbReference type="EC" id="2.3.1.-" evidence="5"/>
<organism evidence="5">
    <name type="scientific">Caulobacter sp. 73W</name>
    <dbReference type="NCBI Taxonomy" id="3161137"/>
    <lineage>
        <taxon>Bacteria</taxon>
        <taxon>Pseudomonadati</taxon>
        <taxon>Pseudomonadota</taxon>
        <taxon>Alphaproteobacteria</taxon>
        <taxon>Caulobacterales</taxon>
        <taxon>Caulobacteraceae</taxon>
        <taxon>Caulobacter</taxon>
    </lineage>
</organism>
<evidence type="ECO:0000256" key="3">
    <source>
        <dbReference type="ARBA" id="ARBA00023315"/>
    </source>
</evidence>
<feature type="domain" description="N-acetyltransferase" evidence="4">
    <location>
        <begin position="3"/>
        <end position="158"/>
    </location>
</feature>
<dbReference type="PANTHER" id="PTHR10545:SF29">
    <property type="entry name" value="GH14572P-RELATED"/>
    <property type="match status" value="1"/>
</dbReference>
<dbReference type="EMBL" id="CP158375">
    <property type="protein sequence ID" value="XDO97830.1"/>
    <property type="molecule type" value="Genomic_DNA"/>
</dbReference>
<dbReference type="Pfam" id="PF00583">
    <property type="entry name" value="Acetyltransf_1"/>
    <property type="match status" value="1"/>
</dbReference>
<keyword evidence="2 5" id="KW-0808">Transferase</keyword>
<evidence type="ECO:0000256" key="1">
    <source>
        <dbReference type="ARBA" id="ARBA00008694"/>
    </source>
</evidence>
<dbReference type="RefSeq" id="WP_369061304.1">
    <property type="nucleotide sequence ID" value="NZ_CP158375.1"/>
</dbReference>
<keyword evidence="3 5" id="KW-0012">Acyltransferase</keyword>
<dbReference type="InterPro" id="IPR016181">
    <property type="entry name" value="Acyl_CoA_acyltransferase"/>
</dbReference>
<reference evidence="5" key="1">
    <citation type="submission" date="2024-06" db="EMBL/GenBank/DDBJ databases">
        <title>Caulobacter inopinatus, sp. nov.</title>
        <authorList>
            <person name="Donachie S.P."/>
        </authorList>
    </citation>
    <scope>NUCLEOTIDE SEQUENCE</scope>
    <source>
        <strain evidence="5">73W</strain>
    </source>
</reference>
<dbReference type="Gene3D" id="3.40.630.30">
    <property type="match status" value="1"/>
</dbReference>
<dbReference type="GO" id="GO:0008080">
    <property type="term" value="F:N-acetyltransferase activity"/>
    <property type="evidence" value="ECO:0007669"/>
    <property type="project" value="TreeGrafter"/>
</dbReference>
<protein>
    <submittedName>
        <fullName evidence="5">GNAT family N-acetyltransferase</fullName>
        <ecNumber evidence="5">2.3.1.-</ecNumber>
    </submittedName>
</protein>
<dbReference type="CDD" id="cd04301">
    <property type="entry name" value="NAT_SF"/>
    <property type="match status" value="1"/>
</dbReference>
<name>A0AB39KW15_9CAUL</name>
<dbReference type="PANTHER" id="PTHR10545">
    <property type="entry name" value="DIAMINE N-ACETYLTRANSFERASE"/>
    <property type="match status" value="1"/>
</dbReference>